<dbReference type="AlphaFoldDB" id="A0A3B0VQT0"/>
<comment type="similarity">
    <text evidence="1">Belongs to the peptidase M16 family.</text>
</comment>
<feature type="domain" description="Peptidase M16 C-terminal" evidence="8">
    <location>
        <begin position="236"/>
        <end position="413"/>
    </location>
</feature>
<dbReference type="PANTHER" id="PTHR43690">
    <property type="entry name" value="NARDILYSIN"/>
    <property type="match status" value="1"/>
</dbReference>
<organism evidence="9">
    <name type="scientific">hydrothermal vent metagenome</name>
    <dbReference type="NCBI Taxonomy" id="652676"/>
    <lineage>
        <taxon>unclassified sequences</taxon>
        <taxon>metagenomes</taxon>
        <taxon>ecological metagenomes</taxon>
    </lineage>
</organism>
<evidence type="ECO:0000259" key="7">
    <source>
        <dbReference type="Pfam" id="PF00675"/>
    </source>
</evidence>
<evidence type="ECO:0000256" key="1">
    <source>
        <dbReference type="ARBA" id="ARBA00007261"/>
    </source>
</evidence>
<keyword evidence="3" id="KW-0479">Metal-binding</keyword>
<name>A0A3B0VQT0_9ZZZZ</name>
<evidence type="ECO:0000256" key="4">
    <source>
        <dbReference type="ARBA" id="ARBA00022801"/>
    </source>
</evidence>
<dbReference type="PANTHER" id="PTHR43690:SF17">
    <property type="entry name" value="PROTEIN YHJJ"/>
    <property type="match status" value="1"/>
</dbReference>
<dbReference type="GO" id="GO:0006508">
    <property type="term" value="P:proteolysis"/>
    <property type="evidence" value="ECO:0007669"/>
    <property type="project" value="UniProtKB-KW"/>
</dbReference>
<evidence type="ECO:0000313" key="9">
    <source>
        <dbReference type="EMBL" id="VAW40777.1"/>
    </source>
</evidence>
<evidence type="ECO:0000256" key="5">
    <source>
        <dbReference type="ARBA" id="ARBA00022833"/>
    </source>
</evidence>
<feature type="domain" description="Peptidase M16 C-terminal" evidence="8">
    <location>
        <begin position="711"/>
        <end position="885"/>
    </location>
</feature>
<dbReference type="Pfam" id="PF00675">
    <property type="entry name" value="Peptidase_M16"/>
    <property type="match status" value="1"/>
</dbReference>
<reference evidence="9" key="1">
    <citation type="submission" date="2018-06" db="EMBL/GenBank/DDBJ databases">
        <authorList>
            <person name="Zhirakovskaya E."/>
        </authorList>
    </citation>
    <scope>NUCLEOTIDE SEQUENCE</scope>
</reference>
<dbReference type="InterPro" id="IPR050626">
    <property type="entry name" value="Peptidase_M16"/>
</dbReference>
<accession>A0A3B0VQT0</accession>
<dbReference type="GO" id="GO:0004222">
    <property type="term" value="F:metalloendopeptidase activity"/>
    <property type="evidence" value="ECO:0007669"/>
    <property type="project" value="InterPro"/>
</dbReference>
<protein>
    <submittedName>
        <fullName evidence="9">Peptidase, M16 family</fullName>
    </submittedName>
</protein>
<evidence type="ECO:0000256" key="6">
    <source>
        <dbReference type="ARBA" id="ARBA00023049"/>
    </source>
</evidence>
<gene>
    <name evidence="9" type="ORF">MNBD_DELTA04-279</name>
</gene>
<dbReference type="InterPro" id="IPR007863">
    <property type="entry name" value="Peptidase_M16_C"/>
</dbReference>
<keyword evidence="4" id="KW-0378">Hydrolase</keyword>
<sequence length="973" mass="108023">MKRDIRFFLFFLCCFSLVTAALSGCGPLGLTGPGQSSSASCISRGWPHDHSDLKPDPSLDFGTLDNGFRFVIMKNNEPRNRVALYLDVQAGSLAETESQRGLAHFLEHMVFNGSTHFPPGTLIKYLQSIGMSFGADTNAHTSFNETVYNLLLPRGGRRDLGRGLLVMADYARGALLLKREIDRERGVILAEKRTRDSAGYRLYKKRLQLSLAGTRAARRLPIGTEKTIKGADSALLRDFYNTWYRPDNMILVVVGDVNVAQARKMITERFGRLSKAGPEPACKDFGRLTLRGTRVLYLHDSDLGYTELSIGTHWNTQPRPDTLAWETQQLRDYIAASIMNNRLKQLVSRPASPLTEAGFYSGIFLQRVGYTTLSARTRAGSWRQGFKLLNYTLRQALELGFSDQELARAKKELRAALKKQVETKAGRNSGQLASQIVGKLNNNEVVLSPEQEMAIYGPLLKRMTLAEVNGAFRSAWHHDNRLLQVAGTVGIKDSAKTPEEVIRSLFKHSAETALKPWTGEAQVAFPYLPVSPAPARIVKREKPAGIGVLRVVFAGGAILNVKKTSFKPNEVLVSVHFGNGRLGEPSPGLGILAESVVRQSGFGRLTRDELDEALAGHSVKVAFRAGSASFSLDGRGLSSEFELILQLMQTQLLDPAFRPEAYRLSMARFGQMYKQMRGSVEGMMGLQGERFLAGGNPFYGMPPQKQFMGLKLEQIRHWLAPVFRGAPLEISVVGDIDPGRVIELTGRYLGTLRRSLVVRQPGQSLTFPAGKVLERRVDTKINKALVVVAWPTADFWDISRTRRLNVLASVFADRLRREIREKMGATYSPVVYNNSSRIARGYGVMRAVLTVAPQRARAIARKVRDVGAGLARKGLGPAELKRAVKPILTSIKDIMRTNRYWLESVLVLSSRHPEQLKWPLSIRRDFASITAPEISALAARYLGQSEAAEIIFQPAVKKKTERPAVSNPARKKR</sequence>
<keyword evidence="5" id="KW-0862">Zinc</keyword>
<proteinExistence type="inferred from homology"/>
<evidence type="ECO:0000256" key="2">
    <source>
        <dbReference type="ARBA" id="ARBA00022670"/>
    </source>
</evidence>
<dbReference type="Gene3D" id="3.30.830.10">
    <property type="entry name" value="Metalloenzyme, LuxS/M16 peptidase-like"/>
    <property type="match status" value="4"/>
</dbReference>
<dbReference type="PROSITE" id="PS00143">
    <property type="entry name" value="INSULINASE"/>
    <property type="match status" value="1"/>
</dbReference>
<feature type="domain" description="Peptidase M16 N-terminal" evidence="7">
    <location>
        <begin position="71"/>
        <end position="194"/>
    </location>
</feature>
<dbReference type="InterPro" id="IPR011765">
    <property type="entry name" value="Pept_M16_N"/>
</dbReference>
<dbReference type="PROSITE" id="PS51257">
    <property type="entry name" value="PROKAR_LIPOPROTEIN"/>
    <property type="match status" value="1"/>
</dbReference>
<dbReference type="Pfam" id="PF05193">
    <property type="entry name" value="Peptidase_M16_C"/>
    <property type="match status" value="2"/>
</dbReference>
<dbReference type="GO" id="GO:0046872">
    <property type="term" value="F:metal ion binding"/>
    <property type="evidence" value="ECO:0007669"/>
    <property type="project" value="UniProtKB-KW"/>
</dbReference>
<evidence type="ECO:0000256" key="3">
    <source>
        <dbReference type="ARBA" id="ARBA00022723"/>
    </source>
</evidence>
<dbReference type="InterPro" id="IPR011249">
    <property type="entry name" value="Metalloenz_LuxS/M16"/>
</dbReference>
<dbReference type="InterPro" id="IPR001431">
    <property type="entry name" value="Pept_M16_Zn_BS"/>
</dbReference>
<keyword evidence="2" id="KW-0645">Protease</keyword>
<dbReference type="SUPFAM" id="SSF63411">
    <property type="entry name" value="LuxS/MPP-like metallohydrolase"/>
    <property type="match status" value="4"/>
</dbReference>
<evidence type="ECO:0000259" key="8">
    <source>
        <dbReference type="Pfam" id="PF05193"/>
    </source>
</evidence>
<keyword evidence="6" id="KW-0482">Metalloprotease</keyword>
<dbReference type="EMBL" id="UOEY01000110">
    <property type="protein sequence ID" value="VAW40777.1"/>
    <property type="molecule type" value="Genomic_DNA"/>
</dbReference>